<dbReference type="PROSITE" id="PS00092">
    <property type="entry name" value="N6_MTASE"/>
    <property type="match status" value="1"/>
</dbReference>
<protein>
    <submittedName>
        <fullName evidence="1">Sugar-phospahte nucleotidyltransferase</fullName>
    </submittedName>
</protein>
<evidence type="ECO:0000313" key="1">
    <source>
        <dbReference type="EMBL" id="MBO8434353.1"/>
    </source>
</evidence>
<dbReference type="AlphaFoldDB" id="A0A9D9DWX5"/>
<accession>A0A9D9DWX5</accession>
<name>A0A9D9DWX5_9FIRM</name>
<dbReference type="InterPro" id="IPR002052">
    <property type="entry name" value="DNA_methylase_N6_adenine_CS"/>
</dbReference>
<gene>
    <name evidence="1" type="ORF">IAC55_03405</name>
</gene>
<proteinExistence type="predicted"/>
<dbReference type="GO" id="GO:0008168">
    <property type="term" value="F:methyltransferase activity"/>
    <property type="evidence" value="ECO:0007669"/>
    <property type="project" value="InterPro"/>
</dbReference>
<dbReference type="GO" id="GO:0003676">
    <property type="term" value="F:nucleic acid binding"/>
    <property type="evidence" value="ECO:0007669"/>
    <property type="project" value="InterPro"/>
</dbReference>
<dbReference type="Proteomes" id="UP000823611">
    <property type="component" value="Unassembled WGS sequence"/>
</dbReference>
<dbReference type="EMBL" id="JADIMX010000065">
    <property type="protein sequence ID" value="MBO8434353.1"/>
    <property type="molecule type" value="Genomic_DNA"/>
</dbReference>
<reference evidence="1" key="1">
    <citation type="submission" date="2020-10" db="EMBL/GenBank/DDBJ databases">
        <authorList>
            <person name="Gilroy R."/>
        </authorList>
    </citation>
    <scope>NUCLEOTIDE SEQUENCE</scope>
    <source>
        <strain evidence="1">F6-4510</strain>
    </source>
</reference>
<dbReference type="GO" id="GO:0032259">
    <property type="term" value="P:methylation"/>
    <property type="evidence" value="ECO:0007669"/>
    <property type="project" value="InterPro"/>
</dbReference>
<sequence length="172" mass="20273">MKMDIVAGSKNDEFYTPVYAIEPIEKYLKKGSTIWCPFDTEESNYVKYFKEKGYNVIHSHIDEGENFFLIEPKECDYIISNPPYSLKGQVLYRLFEIGKPFAMLLGIVGLFESKARFDMFKNNNFEIMYLNKRVSYFKDYKDQKPSLNPPFSSAYICKDILPNRIVFEEINK</sequence>
<reference evidence="1" key="2">
    <citation type="journal article" date="2021" name="PeerJ">
        <title>Extensive microbial diversity within the chicken gut microbiome revealed by metagenomics and culture.</title>
        <authorList>
            <person name="Gilroy R."/>
            <person name="Ravi A."/>
            <person name="Getino M."/>
            <person name="Pursley I."/>
            <person name="Horton D.L."/>
            <person name="Alikhan N.F."/>
            <person name="Baker D."/>
            <person name="Gharbi K."/>
            <person name="Hall N."/>
            <person name="Watson M."/>
            <person name="Adriaenssens E.M."/>
            <person name="Foster-Nyarko E."/>
            <person name="Jarju S."/>
            <person name="Secka A."/>
            <person name="Antonio M."/>
            <person name="Oren A."/>
            <person name="Chaudhuri R.R."/>
            <person name="La Ragione R."/>
            <person name="Hildebrand F."/>
            <person name="Pallen M.J."/>
        </authorList>
    </citation>
    <scope>NUCLEOTIDE SEQUENCE</scope>
    <source>
        <strain evidence="1">F6-4510</strain>
    </source>
</reference>
<evidence type="ECO:0000313" key="2">
    <source>
        <dbReference type="Proteomes" id="UP000823611"/>
    </source>
</evidence>
<organism evidence="1 2">
    <name type="scientific">Candidatus Fimicola merdigallinarum</name>
    <dbReference type="NCBI Taxonomy" id="2840819"/>
    <lineage>
        <taxon>Bacteria</taxon>
        <taxon>Bacillati</taxon>
        <taxon>Bacillota</taxon>
        <taxon>Clostridia</taxon>
        <taxon>Lachnospirales</taxon>
        <taxon>Lachnospiraceae</taxon>
        <taxon>Lachnospiraceae incertae sedis</taxon>
        <taxon>Candidatus Fimicola</taxon>
    </lineage>
</organism>
<comment type="caution">
    <text evidence="1">The sequence shown here is derived from an EMBL/GenBank/DDBJ whole genome shotgun (WGS) entry which is preliminary data.</text>
</comment>